<feature type="transmembrane region" description="Helical" evidence="5">
    <location>
        <begin position="60"/>
        <end position="77"/>
    </location>
</feature>
<keyword evidence="2 5" id="KW-0812">Transmembrane</keyword>
<sequence>MSIKRSYISSPALTFAVLCIGLGCIVAATLKQNLAIAGLVAALPALLCILILHLRKPERFLFLLFIFNYFFTPLARYSRQDGLSILSDIIWWSVLLIVIVQTALHYRFPWKRAVNILTIGGAVLAVYCLMEVVNPTASLEAWIYSRGFIYNTFLVSLITVLLATSYKQISRLMFLFSILTLIAILKGLCQKFIGFDAVEYNAMMESGMYKTHLLPQITRYFSIFTDAGNYGSNMGFTCALFGIAGLFCKKSSLKVYYFSISALSLYSMFITGTRGAIVVPLGSLLLFALISKNIKLMSAAAVGGICIYVFFAFTYVGESNYMIRRMRTAFRPNKDASYLVRKQNQKKLAEYLRNRPFGEGIGLGGVEARRFGSRLTTTIPNDSTYVKIWTETGVVGILLYLLIYAGSLLWGCYCIMFKIRNDELRHLLTALACGIFGMMLSAYGNAFFTQFPTGIMMIMFLGILMNGKYIDERLTIEKQQALLTTTKKDSML</sequence>
<comment type="subcellular location">
    <subcellularLocation>
        <location evidence="1">Membrane</location>
        <topology evidence="1">Multi-pass membrane protein</topology>
    </subcellularLocation>
</comment>
<organism evidence="7 8">
    <name type="scientific">Bacteroides stercoris</name>
    <dbReference type="NCBI Taxonomy" id="46506"/>
    <lineage>
        <taxon>Bacteria</taxon>
        <taxon>Pseudomonadati</taxon>
        <taxon>Bacteroidota</taxon>
        <taxon>Bacteroidia</taxon>
        <taxon>Bacteroidales</taxon>
        <taxon>Bacteroidaceae</taxon>
        <taxon>Bacteroides</taxon>
    </lineage>
</organism>
<keyword evidence="4 5" id="KW-0472">Membrane</keyword>
<feature type="transmembrane region" description="Helical" evidence="5">
    <location>
        <begin position="7"/>
        <end position="28"/>
    </location>
</feature>
<evidence type="ECO:0000313" key="7">
    <source>
        <dbReference type="EMBL" id="RGM14730.1"/>
    </source>
</evidence>
<evidence type="ECO:0000256" key="1">
    <source>
        <dbReference type="ARBA" id="ARBA00004141"/>
    </source>
</evidence>
<dbReference type="PROSITE" id="PS51257">
    <property type="entry name" value="PROKAR_LIPOPROTEIN"/>
    <property type="match status" value="1"/>
</dbReference>
<dbReference type="InterPro" id="IPR051533">
    <property type="entry name" value="WaaL-like"/>
</dbReference>
<dbReference type="GO" id="GO:0016874">
    <property type="term" value="F:ligase activity"/>
    <property type="evidence" value="ECO:0007669"/>
    <property type="project" value="UniProtKB-KW"/>
</dbReference>
<keyword evidence="7" id="KW-0436">Ligase</keyword>
<name>A0A3E4URJ3_BACSE</name>
<dbReference type="InterPro" id="IPR007016">
    <property type="entry name" value="O-antigen_ligase-rel_domated"/>
</dbReference>
<dbReference type="RefSeq" id="WP_117741386.1">
    <property type="nucleotide sequence ID" value="NZ_QSSV01000005.1"/>
</dbReference>
<accession>A0A3E4URJ3</accession>
<evidence type="ECO:0000256" key="3">
    <source>
        <dbReference type="ARBA" id="ARBA00022989"/>
    </source>
</evidence>
<dbReference type="AlphaFoldDB" id="A0A3E4URJ3"/>
<gene>
    <name evidence="7" type="ORF">DXC34_05415</name>
</gene>
<evidence type="ECO:0000256" key="5">
    <source>
        <dbReference type="SAM" id="Phobius"/>
    </source>
</evidence>
<feature type="transmembrane region" description="Helical" evidence="5">
    <location>
        <begin position="89"/>
        <end position="106"/>
    </location>
</feature>
<evidence type="ECO:0000259" key="6">
    <source>
        <dbReference type="Pfam" id="PF04932"/>
    </source>
</evidence>
<comment type="caution">
    <text evidence="7">The sequence shown here is derived from an EMBL/GenBank/DDBJ whole genome shotgun (WGS) entry which is preliminary data.</text>
</comment>
<dbReference type="GO" id="GO:0016020">
    <property type="term" value="C:membrane"/>
    <property type="evidence" value="ECO:0007669"/>
    <property type="project" value="UniProtKB-SubCell"/>
</dbReference>
<keyword evidence="3 5" id="KW-1133">Transmembrane helix</keyword>
<feature type="transmembrane region" description="Helical" evidence="5">
    <location>
        <begin position="113"/>
        <end position="133"/>
    </location>
</feature>
<feature type="domain" description="O-antigen ligase-related" evidence="6">
    <location>
        <begin position="261"/>
        <end position="401"/>
    </location>
</feature>
<evidence type="ECO:0000313" key="8">
    <source>
        <dbReference type="Proteomes" id="UP000261223"/>
    </source>
</evidence>
<protein>
    <submittedName>
        <fullName evidence="7">O-antigen ligase domain-containing protein</fullName>
    </submittedName>
</protein>
<reference evidence="7 8" key="1">
    <citation type="submission" date="2018-08" db="EMBL/GenBank/DDBJ databases">
        <title>A genome reference for cultivated species of the human gut microbiota.</title>
        <authorList>
            <person name="Zou Y."/>
            <person name="Xue W."/>
            <person name="Luo G."/>
        </authorList>
    </citation>
    <scope>NUCLEOTIDE SEQUENCE [LARGE SCALE GENOMIC DNA]</scope>
    <source>
        <strain evidence="7 8">TF03-6</strain>
    </source>
</reference>
<evidence type="ECO:0000256" key="2">
    <source>
        <dbReference type="ARBA" id="ARBA00022692"/>
    </source>
</evidence>
<dbReference type="Pfam" id="PF04932">
    <property type="entry name" value="Wzy_C"/>
    <property type="match status" value="1"/>
</dbReference>
<dbReference type="Proteomes" id="UP000261223">
    <property type="component" value="Unassembled WGS sequence"/>
</dbReference>
<dbReference type="PANTHER" id="PTHR37422">
    <property type="entry name" value="TEICHURONIC ACID BIOSYNTHESIS PROTEIN TUAE"/>
    <property type="match status" value="1"/>
</dbReference>
<evidence type="ECO:0000256" key="4">
    <source>
        <dbReference type="ARBA" id="ARBA00023136"/>
    </source>
</evidence>
<dbReference type="PANTHER" id="PTHR37422:SF13">
    <property type="entry name" value="LIPOPOLYSACCHARIDE BIOSYNTHESIS PROTEIN PA4999-RELATED"/>
    <property type="match status" value="1"/>
</dbReference>
<feature type="transmembrane region" description="Helical" evidence="5">
    <location>
        <begin position="394"/>
        <end position="415"/>
    </location>
</feature>
<feature type="transmembrane region" description="Helical" evidence="5">
    <location>
        <begin position="173"/>
        <end position="193"/>
    </location>
</feature>
<proteinExistence type="predicted"/>
<feature type="transmembrane region" description="Helical" evidence="5">
    <location>
        <begin position="34"/>
        <end position="53"/>
    </location>
</feature>
<feature type="transmembrane region" description="Helical" evidence="5">
    <location>
        <begin position="427"/>
        <end position="445"/>
    </location>
</feature>
<feature type="transmembrane region" description="Helical" evidence="5">
    <location>
        <begin position="296"/>
        <end position="316"/>
    </location>
</feature>
<feature type="transmembrane region" description="Helical" evidence="5">
    <location>
        <begin position="256"/>
        <end position="289"/>
    </location>
</feature>
<dbReference type="EMBL" id="QSSV01000005">
    <property type="protein sequence ID" value="RGM14730.1"/>
    <property type="molecule type" value="Genomic_DNA"/>
</dbReference>
<feature type="transmembrane region" description="Helical" evidence="5">
    <location>
        <begin position="148"/>
        <end position="166"/>
    </location>
</feature>